<comment type="caution">
    <text evidence="1">The sequence shown here is derived from an EMBL/GenBank/DDBJ whole genome shotgun (WGS) entry which is preliminary data.</text>
</comment>
<dbReference type="AlphaFoldDB" id="A0AAW2BKJ8"/>
<reference evidence="1 2" key="1">
    <citation type="submission" date="2024-01" db="EMBL/GenBank/DDBJ databases">
        <title>A telomere-to-telomere, gap-free genome of sweet tea (Lithocarpus litseifolius).</title>
        <authorList>
            <person name="Zhou J."/>
        </authorList>
    </citation>
    <scope>NUCLEOTIDE SEQUENCE [LARGE SCALE GENOMIC DNA]</scope>
    <source>
        <strain evidence="1">Zhou-2022a</strain>
        <tissue evidence="1">Leaf</tissue>
    </source>
</reference>
<evidence type="ECO:0000313" key="2">
    <source>
        <dbReference type="Proteomes" id="UP001459277"/>
    </source>
</evidence>
<dbReference type="EMBL" id="JAZDWU010000011">
    <property type="protein sequence ID" value="KAK9985856.1"/>
    <property type="molecule type" value="Genomic_DNA"/>
</dbReference>
<evidence type="ECO:0000313" key="1">
    <source>
        <dbReference type="EMBL" id="KAK9985856.1"/>
    </source>
</evidence>
<accession>A0AAW2BKJ8</accession>
<dbReference type="Proteomes" id="UP001459277">
    <property type="component" value="Unassembled WGS sequence"/>
</dbReference>
<protein>
    <submittedName>
        <fullName evidence="1">Uncharacterized protein</fullName>
    </submittedName>
</protein>
<sequence length="144" mass="15845">MPKSPRSGYFLVFLSSDPAKIYSPPSSDPVVLAQIHSNSAKIYSPPSSDLVVLAQIHSNPAKIYSPPSSDLLKSGDICLDLTQINEDRLRSAKIDSDLLESGAFNSDRRRYFLSFLAVEIGEWAWVRWRSAIGFVTDASVGQVV</sequence>
<proteinExistence type="predicted"/>
<keyword evidence="2" id="KW-1185">Reference proteome</keyword>
<name>A0AAW2BKJ8_9ROSI</name>
<organism evidence="1 2">
    <name type="scientific">Lithocarpus litseifolius</name>
    <dbReference type="NCBI Taxonomy" id="425828"/>
    <lineage>
        <taxon>Eukaryota</taxon>
        <taxon>Viridiplantae</taxon>
        <taxon>Streptophyta</taxon>
        <taxon>Embryophyta</taxon>
        <taxon>Tracheophyta</taxon>
        <taxon>Spermatophyta</taxon>
        <taxon>Magnoliopsida</taxon>
        <taxon>eudicotyledons</taxon>
        <taxon>Gunneridae</taxon>
        <taxon>Pentapetalae</taxon>
        <taxon>rosids</taxon>
        <taxon>fabids</taxon>
        <taxon>Fagales</taxon>
        <taxon>Fagaceae</taxon>
        <taxon>Lithocarpus</taxon>
    </lineage>
</organism>
<gene>
    <name evidence="1" type="ORF">SO802_030807</name>
</gene>